<reference evidence="6 7" key="1">
    <citation type="journal article" date="2013" name="Genome Announc.">
        <title>Complete Genome Sequence of Glaciecola psychrophila Strain 170T.</title>
        <authorList>
            <person name="Yin J."/>
            <person name="Chen J."/>
            <person name="Liu G."/>
            <person name="Yu Y."/>
            <person name="Song L."/>
            <person name="Wang X."/>
            <person name="Qu X."/>
        </authorList>
    </citation>
    <scope>NUCLEOTIDE SEQUENCE [LARGE SCALE GENOMIC DNA]</scope>
    <source>
        <strain evidence="6 7">170</strain>
    </source>
</reference>
<dbReference type="InterPro" id="IPR036271">
    <property type="entry name" value="Tet_transcr_reg_TetR-rel_C_sf"/>
</dbReference>
<name>K7AQD3_9ALTE</name>
<dbReference type="EMBL" id="CP003837">
    <property type="protein sequence ID" value="AGH45864.1"/>
    <property type="molecule type" value="Genomic_DNA"/>
</dbReference>
<dbReference type="PRINTS" id="PR00455">
    <property type="entry name" value="HTHTETR"/>
</dbReference>
<evidence type="ECO:0000259" key="5">
    <source>
        <dbReference type="PROSITE" id="PS50977"/>
    </source>
</evidence>
<dbReference type="Gene3D" id="1.10.357.10">
    <property type="entry name" value="Tetracycline Repressor, domain 2"/>
    <property type="match status" value="1"/>
</dbReference>
<dbReference type="Pfam" id="PF00440">
    <property type="entry name" value="TetR_N"/>
    <property type="match status" value="1"/>
</dbReference>
<gene>
    <name evidence="6" type="ORF">C427_3756</name>
</gene>
<dbReference type="OrthoDB" id="5293556at2"/>
<dbReference type="PATRIC" id="fig|1129794.4.peg.3742"/>
<feature type="DNA-binding region" description="H-T-H motif" evidence="4">
    <location>
        <begin position="42"/>
        <end position="61"/>
    </location>
</feature>
<organism evidence="6 7">
    <name type="scientific">Paraglaciecola psychrophila 170</name>
    <dbReference type="NCBI Taxonomy" id="1129794"/>
    <lineage>
        <taxon>Bacteria</taxon>
        <taxon>Pseudomonadati</taxon>
        <taxon>Pseudomonadota</taxon>
        <taxon>Gammaproteobacteria</taxon>
        <taxon>Alteromonadales</taxon>
        <taxon>Alteromonadaceae</taxon>
        <taxon>Paraglaciecola</taxon>
    </lineage>
</organism>
<accession>K7AQD3</accession>
<keyword evidence="3" id="KW-0804">Transcription</keyword>
<feature type="domain" description="HTH tetR-type" evidence="5">
    <location>
        <begin position="19"/>
        <end position="79"/>
    </location>
</feature>
<dbReference type="InterPro" id="IPR001647">
    <property type="entry name" value="HTH_TetR"/>
</dbReference>
<evidence type="ECO:0000313" key="7">
    <source>
        <dbReference type="Proteomes" id="UP000011864"/>
    </source>
</evidence>
<keyword evidence="1" id="KW-0805">Transcription regulation</keyword>
<evidence type="ECO:0000256" key="2">
    <source>
        <dbReference type="ARBA" id="ARBA00023125"/>
    </source>
</evidence>
<dbReference type="STRING" id="1129794.C427_3756"/>
<evidence type="ECO:0000313" key="6">
    <source>
        <dbReference type="EMBL" id="AGH45864.1"/>
    </source>
</evidence>
<dbReference type="Proteomes" id="UP000011864">
    <property type="component" value="Chromosome"/>
</dbReference>
<dbReference type="GO" id="GO:0003677">
    <property type="term" value="F:DNA binding"/>
    <property type="evidence" value="ECO:0007669"/>
    <property type="project" value="UniProtKB-UniRule"/>
</dbReference>
<dbReference type="InterPro" id="IPR009057">
    <property type="entry name" value="Homeodomain-like_sf"/>
</dbReference>
<dbReference type="PROSITE" id="PS50977">
    <property type="entry name" value="HTH_TETR_2"/>
    <property type="match status" value="1"/>
</dbReference>
<dbReference type="SUPFAM" id="SSF46689">
    <property type="entry name" value="Homeodomain-like"/>
    <property type="match status" value="1"/>
</dbReference>
<keyword evidence="7" id="KW-1185">Reference proteome</keyword>
<dbReference type="RefSeq" id="WP_007637768.1">
    <property type="nucleotide sequence ID" value="NC_020514.1"/>
</dbReference>
<dbReference type="AlphaFoldDB" id="K7AQD3"/>
<dbReference type="HOGENOM" id="CLU_069356_40_0_6"/>
<evidence type="ECO:0000256" key="4">
    <source>
        <dbReference type="PROSITE-ProRule" id="PRU00335"/>
    </source>
</evidence>
<dbReference type="KEGG" id="gps:C427_3756"/>
<dbReference type="Pfam" id="PF13305">
    <property type="entry name" value="TetR_C_33"/>
    <property type="match status" value="1"/>
</dbReference>
<dbReference type="InterPro" id="IPR025996">
    <property type="entry name" value="MT1864/Rv1816-like_C"/>
</dbReference>
<dbReference type="PANTHER" id="PTHR47506">
    <property type="entry name" value="TRANSCRIPTIONAL REGULATORY PROTEIN"/>
    <property type="match status" value="1"/>
</dbReference>
<evidence type="ECO:0000256" key="3">
    <source>
        <dbReference type="ARBA" id="ARBA00023163"/>
    </source>
</evidence>
<dbReference type="SUPFAM" id="SSF48498">
    <property type="entry name" value="Tetracyclin repressor-like, C-terminal domain"/>
    <property type="match status" value="1"/>
</dbReference>
<protein>
    <submittedName>
        <fullName evidence="6">TetR family transcriptional regulator</fullName>
    </submittedName>
</protein>
<dbReference type="eggNOG" id="COG1309">
    <property type="taxonomic scope" value="Bacteria"/>
</dbReference>
<keyword evidence="2 4" id="KW-0238">DNA-binding</keyword>
<evidence type="ECO:0000256" key="1">
    <source>
        <dbReference type="ARBA" id="ARBA00023015"/>
    </source>
</evidence>
<sequence>MSHQIEQKLKPNKPSYHHGDLRSTLLSAANVLLKETGIEGLSLRKLADKVGVSRTAPYHHFKDKNQLLCAIAEQGFVHWQQDAAFIFNQTGLSPKEKYRQFFHGYINYAADNPELYDLMFGRTIWKQNSATNELRDVAYPSFHHQVKMTKKWQEQGLMHRGEDTLRLSQVTWGTMHGIARLLIDGIYADRSHIDEMCDCAINLFTQQIPPAEAPN</sequence>
<proteinExistence type="predicted"/>
<dbReference type="PANTHER" id="PTHR47506:SF6">
    <property type="entry name" value="HTH-TYPE TRANSCRIPTIONAL REPRESSOR NEMR"/>
    <property type="match status" value="1"/>
</dbReference>